<gene>
    <name evidence="1" type="ORF">MM236_19175</name>
</gene>
<organism evidence="1 2">
    <name type="scientific">Belliella calami</name>
    <dbReference type="NCBI Taxonomy" id="2923436"/>
    <lineage>
        <taxon>Bacteria</taxon>
        <taxon>Pseudomonadati</taxon>
        <taxon>Bacteroidota</taxon>
        <taxon>Cytophagia</taxon>
        <taxon>Cytophagales</taxon>
        <taxon>Cyclobacteriaceae</taxon>
        <taxon>Belliella</taxon>
    </lineage>
</organism>
<keyword evidence="2" id="KW-1185">Reference proteome</keyword>
<evidence type="ECO:0000313" key="1">
    <source>
        <dbReference type="EMBL" id="MCH7400126.1"/>
    </source>
</evidence>
<proteinExistence type="predicted"/>
<name>A0ABS9UU22_9BACT</name>
<dbReference type="RefSeq" id="WP_241276619.1">
    <property type="nucleotide sequence ID" value="NZ_JAKZGS010000028.1"/>
</dbReference>
<dbReference type="Proteomes" id="UP001165488">
    <property type="component" value="Unassembled WGS sequence"/>
</dbReference>
<comment type="caution">
    <text evidence="1">The sequence shown here is derived from an EMBL/GenBank/DDBJ whole genome shotgun (WGS) entry which is preliminary data.</text>
</comment>
<accession>A0ABS9UU22</accession>
<dbReference type="EMBL" id="JAKZGS010000028">
    <property type="protein sequence ID" value="MCH7400126.1"/>
    <property type="molecule type" value="Genomic_DNA"/>
</dbReference>
<protein>
    <submittedName>
        <fullName evidence="1">Uncharacterized protein</fullName>
    </submittedName>
</protein>
<evidence type="ECO:0000313" key="2">
    <source>
        <dbReference type="Proteomes" id="UP001165488"/>
    </source>
</evidence>
<sequence>MNHQTELNAAYNILERGVRAKVRAPFFLRLFGKKTVSISIKKLYAGTLLESSACYLKTGIKEEQLKEVETEAALELMAKHGKEMTKAIAIAALNSKWKIRLFSGLLGRYLLWNMHWREIFALLEFILVYNGTSDFMHTTRLLRAMLITAPSNQGQKAKKKGS</sequence>
<reference evidence="1" key="1">
    <citation type="submission" date="2022-03" db="EMBL/GenBank/DDBJ databases">
        <title>De novo assembled genomes of Belliella spp. (Cyclobacteriaceae) strains.</title>
        <authorList>
            <person name="Szabo A."/>
            <person name="Korponai K."/>
            <person name="Felfoldi T."/>
        </authorList>
    </citation>
    <scope>NUCLEOTIDE SEQUENCE</scope>
    <source>
        <strain evidence="1">DSM 107340</strain>
    </source>
</reference>